<feature type="domain" description="Helicase C-terminal" evidence="13">
    <location>
        <begin position="259"/>
        <end position="476"/>
    </location>
</feature>
<evidence type="ECO:0000256" key="9">
    <source>
        <dbReference type="ARBA" id="ARBA00034808"/>
    </source>
</evidence>
<dbReference type="Gene3D" id="1.10.150.20">
    <property type="entry name" value="5' to 3' exonuclease, C-terminal subdomain"/>
    <property type="match status" value="1"/>
</dbReference>
<dbReference type="InterPro" id="IPR001650">
    <property type="entry name" value="Helicase_C-like"/>
</dbReference>
<proteinExistence type="inferred from homology"/>
<dbReference type="Gene3D" id="3.40.50.300">
    <property type="entry name" value="P-loop containing nucleotide triphosphate hydrolases"/>
    <property type="match status" value="2"/>
</dbReference>
<dbReference type="FunFam" id="3.40.50.300:FF:001076">
    <property type="entry name" value="ATP-dependent DNA helicase MER3"/>
    <property type="match status" value="1"/>
</dbReference>
<evidence type="ECO:0000256" key="7">
    <source>
        <dbReference type="ARBA" id="ARBA00023254"/>
    </source>
</evidence>
<evidence type="ECO:0000256" key="10">
    <source>
        <dbReference type="ARBA" id="ARBA00048988"/>
    </source>
</evidence>
<dbReference type="Proteomes" id="UP001418222">
    <property type="component" value="Unassembled WGS sequence"/>
</dbReference>
<feature type="region of interest" description="Disordered" evidence="11">
    <location>
        <begin position="1110"/>
        <end position="1134"/>
    </location>
</feature>
<dbReference type="AlphaFoldDB" id="A0AAP0BNP2"/>
<gene>
    <name evidence="14" type="ORF">KSP39_PZI006464</name>
</gene>
<keyword evidence="7" id="KW-0469">Meiosis</keyword>
<evidence type="ECO:0000256" key="4">
    <source>
        <dbReference type="ARBA" id="ARBA00022806"/>
    </source>
</evidence>
<dbReference type="PANTHER" id="PTHR47835">
    <property type="entry name" value="HFM1, ATP DEPENDENT DNA HELICASE HOMOLOG"/>
    <property type="match status" value="1"/>
</dbReference>
<dbReference type="Pfam" id="PF00270">
    <property type="entry name" value="DEAD"/>
    <property type="match status" value="1"/>
</dbReference>
<dbReference type="PROSITE" id="PS51192">
    <property type="entry name" value="HELICASE_ATP_BIND_1"/>
    <property type="match status" value="1"/>
</dbReference>
<keyword evidence="2" id="KW-0547">Nucleotide-binding</keyword>
<dbReference type="InterPro" id="IPR052247">
    <property type="entry name" value="Meiotic_Crossover_Helicase"/>
</dbReference>
<dbReference type="EC" id="5.6.2.4" evidence="9"/>
<dbReference type="GO" id="GO:0007131">
    <property type="term" value="P:reciprocal meiotic recombination"/>
    <property type="evidence" value="ECO:0007669"/>
    <property type="project" value="UniProtKB-ARBA"/>
</dbReference>
<keyword evidence="6" id="KW-0413">Isomerase</keyword>
<dbReference type="SMART" id="SM00487">
    <property type="entry name" value="DEXDc"/>
    <property type="match status" value="1"/>
</dbReference>
<dbReference type="SUPFAM" id="SSF52540">
    <property type="entry name" value="P-loop containing nucleoside triphosphate hydrolases"/>
    <property type="match status" value="1"/>
</dbReference>
<dbReference type="PROSITE" id="PS51194">
    <property type="entry name" value="HELICASE_CTER"/>
    <property type="match status" value="1"/>
</dbReference>
<dbReference type="InterPro" id="IPR011545">
    <property type="entry name" value="DEAD/DEAH_box_helicase_dom"/>
</dbReference>
<keyword evidence="15" id="KW-1185">Reference proteome</keyword>
<dbReference type="Pfam" id="PF23445">
    <property type="entry name" value="WHD_SNRNP200"/>
    <property type="match status" value="1"/>
</dbReference>
<dbReference type="GO" id="GO:0003676">
    <property type="term" value="F:nucleic acid binding"/>
    <property type="evidence" value="ECO:0007669"/>
    <property type="project" value="InterPro"/>
</dbReference>
<dbReference type="InterPro" id="IPR036388">
    <property type="entry name" value="WH-like_DNA-bd_sf"/>
</dbReference>
<comment type="similarity">
    <text evidence="1">Belongs to the helicase family. SKI2 subfamily.</text>
</comment>
<evidence type="ECO:0000313" key="15">
    <source>
        <dbReference type="Proteomes" id="UP001418222"/>
    </source>
</evidence>
<evidence type="ECO:0000259" key="13">
    <source>
        <dbReference type="PROSITE" id="PS51194"/>
    </source>
</evidence>
<comment type="caution">
    <text evidence="14">The sequence shown here is derived from an EMBL/GenBank/DDBJ whole genome shotgun (WGS) entry which is preliminary data.</text>
</comment>
<keyword evidence="5" id="KW-0067">ATP-binding</keyword>
<feature type="domain" description="Helicase ATP-binding" evidence="12">
    <location>
        <begin position="34"/>
        <end position="229"/>
    </location>
</feature>
<dbReference type="FunFam" id="1.10.10.10:FF:000012">
    <property type="entry name" value="U5 small nuclear ribonucleoprotein helicase"/>
    <property type="match status" value="1"/>
</dbReference>
<dbReference type="Pfam" id="PF02889">
    <property type="entry name" value="Sec63"/>
    <property type="match status" value="1"/>
</dbReference>
<dbReference type="PANTHER" id="PTHR47835:SF3">
    <property type="entry name" value="HELICASE FOR MEIOSIS 1"/>
    <property type="match status" value="1"/>
</dbReference>
<dbReference type="Gene3D" id="1.10.3380.10">
    <property type="entry name" value="Sec63 N-terminal domain-like domain"/>
    <property type="match status" value="1"/>
</dbReference>
<keyword evidence="4" id="KW-0347">Helicase</keyword>
<evidence type="ECO:0000256" key="2">
    <source>
        <dbReference type="ARBA" id="ARBA00022741"/>
    </source>
</evidence>
<name>A0AAP0BNP2_9ASPA</name>
<dbReference type="FunFam" id="1.10.3380.10:FF:000008">
    <property type="entry name" value="DExH-box ATP-dependent RNA helicase DExH17"/>
    <property type="match status" value="1"/>
</dbReference>
<evidence type="ECO:0000313" key="14">
    <source>
        <dbReference type="EMBL" id="KAK8946364.1"/>
    </source>
</evidence>
<dbReference type="Gene3D" id="1.10.10.10">
    <property type="entry name" value="Winged helix-like DNA-binding domain superfamily/Winged helix DNA-binding domain"/>
    <property type="match status" value="1"/>
</dbReference>
<dbReference type="InterPro" id="IPR004179">
    <property type="entry name" value="Sec63-dom"/>
</dbReference>
<evidence type="ECO:0000256" key="5">
    <source>
        <dbReference type="ARBA" id="ARBA00022840"/>
    </source>
</evidence>
<dbReference type="Pfam" id="PF00271">
    <property type="entry name" value="Helicase_C"/>
    <property type="match status" value="1"/>
</dbReference>
<dbReference type="InterPro" id="IPR057842">
    <property type="entry name" value="WH_MER3"/>
</dbReference>
<dbReference type="InterPro" id="IPR027417">
    <property type="entry name" value="P-loop_NTPase"/>
</dbReference>
<evidence type="ECO:0000256" key="6">
    <source>
        <dbReference type="ARBA" id="ARBA00023235"/>
    </source>
</evidence>
<organism evidence="14 15">
    <name type="scientific">Platanthera zijinensis</name>
    <dbReference type="NCBI Taxonomy" id="2320716"/>
    <lineage>
        <taxon>Eukaryota</taxon>
        <taxon>Viridiplantae</taxon>
        <taxon>Streptophyta</taxon>
        <taxon>Embryophyta</taxon>
        <taxon>Tracheophyta</taxon>
        <taxon>Spermatophyta</taxon>
        <taxon>Magnoliopsida</taxon>
        <taxon>Liliopsida</taxon>
        <taxon>Asparagales</taxon>
        <taxon>Orchidaceae</taxon>
        <taxon>Orchidoideae</taxon>
        <taxon>Orchideae</taxon>
        <taxon>Orchidinae</taxon>
        <taxon>Platanthera</taxon>
    </lineage>
</organism>
<dbReference type="GO" id="GO:0043138">
    <property type="term" value="F:3'-5' DNA helicase activity"/>
    <property type="evidence" value="ECO:0007669"/>
    <property type="project" value="UniProtKB-EC"/>
</dbReference>
<dbReference type="SUPFAM" id="SSF158702">
    <property type="entry name" value="Sec63 N-terminal domain-like"/>
    <property type="match status" value="1"/>
</dbReference>
<protein>
    <recommendedName>
        <fullName evidence="9">DNA 3'-5' helicase</fullName>
        <ecNumber evidence="9">5.6.2.4</ecNumber>
    </recommendedName>
</protein>
<evidence type="ECO:0000256" key="1">
    <source>
        <dbReference type="ARBA" id="ARBA00010140"/>
    </source>
</evidence>
<keyword evidence="3" id="KW-0378">Hydrolase</keyword>
<feature type="compositionally biased region" description="Polar residues" evidence="11">
    <location>
        <begin position="1124"/>
        <end position="1134"/>
    </location>
</feature>
<sequence>MESYALRSVAELPAPFRSMFSFRYFNSLQSECFSGCFLSDINMVISAPTGSGKTALFELCMLRLFLRFLSPEGKFNHEKGVLKTIYIAPSKALVQEKLRNWNMKLPTWGISCLELTSDNESYNTKNIHEADIILTTPEKFDAVTRHGVKDGSLSFFSEISLVLIDEVHLLNDPRGAALEAVVSRIKMLSRSKEMASCPLANVRFLAVSATIPNIEDLAEWLFVPSEGMKRFGEEMRPVKLVTKVFGYAPAKNDFLFEKRLQNFVYDILMQHSRGKSALIFCSTRKGAQETAQHLSQIVSSLGHSNPFIRSKEQHEKLKEASLSCSDKQMQSSILHGVGYHNGGLCLKDRNLIEGLFLKGDLQILCTTNTLAHGVNLPAHTVIIKSTQYFNKEKGLYLEYERSMVLQMCGRAGRPPFDDTGVVIIMTRKATVYLYENLLNGCEMVESQLLPCAIEHLTAEIVQLTVSDISLAIEWLKSSYLYVRIKKNPENYGIKRGIPREDLEKHMREICVRNINELAEYGMIWTDEDGFLVKPLEPGRLMTKFYLKFATMKSIIEAPGSCGLEDALRIICAAEEISWIQLRRNEKKILNDINFDKGARMRFHVNGENGKKKKRIQTREEKIFVLANDCLTGDPSVHDLSLSQDMNSICTNGCRIAKCMKECFIFRMSYKGAFSSSLLAKCMHQRLWDDSPYLLKQLPGIGMVTAKALHSAGINSFDTMLQADPRRIELVTGRKYPFGNHIKESLLSLPPKIEIHIEETEYKRQGKSKLLIKLIRLSRPKTSNKYHYADLLVGTEEDNAILFHEKIRAEEFSSPYIANALVPCPQHGKATVKVDLIFEDYVGLDVHEKHVVSREVFSVANRAWKNDTRSANYTIPKEIYRENDCKMRNSPAKTEGNQDSANSKMLPISLPSFDLLQDETNEDPFILEPEETDCKTEKDRTIFDHIRRKSKSFPDLITLKTMNPFNQPPPMDQCGLDATKPRENSRFMIDLDPVEASFASIGQCQEIGVVPIDLDPVENFPTLTNNSEHGFELSSLDFSANLQTEEEKNPFNPQSGSMSLDFNGNLIRNFADSSLNSELSTELSSASINQFKRRKLVSNWINDIRGIHGSELLSGSPSPKRHDILSSSVNDTTTTAGCKSSLTTSFSEQDGHGSMEVSFMGFKSVFSFL</sequence>
<dbReference type="InterPro" id="IPR014001">
    <property type="entry name" value="Helicase_ATP-bd"/>
</dbReference>
<dbReference type="SMART" id="SM00973">
    <property type="entry name" value="Sec63"/>
    <property type="match status" value="1"/>
</dbReference>
<evidence type="ECO:0000256" key="3">
    <source>
        <dbReference type="ARBA" id="ARBA00022801"/>
    </source>
</evidence>
<evidence type="ECO:0000259" key="12">
    <source>
        <dbReference type="PROSITE" id="PS51192"/>
    </source>
</evidence>
<accession>A0AAP0BNP2</accession>
<evidence type="ECO:0000256" key="8">
    <source>
        <dbReference type="ARBA" id="ARBA00034617"/>
    </source>
</evidence>
<comment type="catalytic activity">
    <reaction evidence="10">
        <text>ATP + H2O = ADP + phosphate + H(+)</text>
        <dbReference type="Rhea" id="RHEA:13065"/>
        <dbReference type="ChEBI" id="CHEBI:15377"/>
        <dbReference type="ChEBI" id="CHEBI:15378"/>
        <dbReference type="ChEBI" id="CHEBI:30616"/>
        <dbReference type="ChEBI" id="CHEBI:43474"/>
        <dbReference type="ChEBI" id="CHEBI:456216"/>
        <dbReference type="EC" id="5.6.2.4"/>
    </reaction>
</comment>
<dbReference type="CDD" id="cd18795">
    <property type="entry name" value="SF2_C_Ski2"/>
    <property type="match status" value="1"/>
</dbReference>
<comment type="catalytic activity">
    <reaction evidence="8">
        <text>Couples ATP hydrolysis with the unwinding of duplex DNA by translocating in the 3'-5' direction.</text>
        <dbReference type="EC" id="5.6.2.4"/>
    </reaction>
</comment>
<dbReference type="EMBL" id="JBBWWQ010000005">
    <property type="protein sequence ID" value="KAK8946364.1"/>
    <property type="molecule type" value="Genomic_DNA"/>
</dbReference>
<dbReference type="GO" id="GO:0016787">
    <property type="term" value="F:hydrolase activity"/>
    <property type="evidence" value="ECO:0007669"/>
    <property type="project" value="UniProtKB-KW"/>
</dbReference>
<dbReference type="GO" id="GO:0005524">
    <property type="term" value="F:ATP binding"/>
    <property type="evidence" value="ECO:0007669"/>
    <property type="project" value="UniProtKB-KW"/>
</dbReference>
<dbReference type="SMART" id="SM00490">
    <property type="entry name" value="HELICc"/>
    <property type="match status" value="1"/>
</dbReference>
<evidence type="ECO:0000256" key="11">
    <source>
        <dbReference type="SAM" id="MobiDB-lite"/>
    </source>
</evidence>
<reference evidence="14 15" key="1">
    <citation type="journal article" date="2022" name="Nat. Plants">
        <title>Genomes of leafy and leafless Platanthera orchids illuminate the evolution of mycoheterotrophy.</title>
        <authorList>
            <person name="Li M.H."/>
            <person name="Liu K.W."/>
            <person name="Li Z."/>
            <person name="Lu H.C."/>
            <person name="Ye Q.L."/>
            <person name="Zhang D."/>
            <person name="Wang J.Y."/>
            <person name="Li Y.F."/>
            <person name="Zhong Z.M."/>
            <person name="Liu X."/>
            <person name="Yu X."/>
            <person name="Liu D.K."/>
            <person name="Tu X.D."/>
            <person name="Liu B."/>
            <person name="Hao Y."/>
            <person name="Liao X.Y."/>
            <person name="Jiang Y.T."/>
            <person name="Sun W.H."/>
            <person name="Chen J."/>
            <person name="Chen Y.Q."/>
            <person name="Ai Y."/>
            <person name="Zhai J.W."/>
            <person name="Wu S.S."/>
            <person name="Zhou Z."/>
            <person name="Hsiao Y.Y."/>
            <person name="Wu W.L."/>
            <person name="Chen Y.Y."/>
            <person name="Lin Y.F."/>
            <person name="Hsu J.L."/>
            <person name="Li C.Y."/>
            <person name="Wang Z.W."/>
            <person name="Zhao X."/>
            <person name="Zhong W.Y."/>
            <person name="Ma X.K."/>
            <person name="Ma L."/>
            <person name="Huang J."/>
            <person name="Chen G.Z."/>
            <person name="Huang M.Z."/>
            <person name="Huang L."/>
            <person name="Peng D.H."/>
            <person name="Luo Y.B."/>
            <person name="Zou S.Q."/>
            <person name="Chen S.P."/>
            <person name="Lan S."/>
            <person name="Tsai W.C."/>
            <person name="Van de Peer Y."/>
            <person name="Liu Z.J."/>
        </authorList>
    </citation>
    <scope>NUCLEOTIDE SEQUENCE [LARGE SCALE GENOMIC DNA]</scope>
    <source>
        <strain evidence="14">Lor287</strain>
    </source>
</reference>